<dbReference type="InterPro" id="IPR023562">
    <property type="entry name" value="ClpP/TepA"/>
</dbReference>
<comment type="similarity">
    <text evidence="1 7 9">Belongs to the peptidase S14 family.</text>
</comment>
<evidence type="ECO:0000256" key="9">
    <source>
        <dbReference type="RuleBase" id="RU003567"/>
    </source>
</evidence>
<dbReference type="GO" id="GO:0004252">
    <property type="term" value="F:serine-type endopeptidase activity"/>
    <property type="evidence" value="ECO:0007669"/>
    <property type="project" value="UniProtKB-UniRule"/>
</dbReference>
<dbReference type="GO" id="GO:0004176">
    <property type="term" value="F:ATP-dependent peptidase activity"/>
    <property type="evidence" value="ECO:0007669"/>
    <property type="project" value="InterPro"/>
</dbReference>
<dbReference type="SUPFAM" id="SSF52096">
    <property type="entry name" value="ClpP/crotonase"/>
    <property type="match status" value="1"/>
</dbReference>
<dbReference type="GO" id="GO:0006515">
    <property type="term" value="P:protein quality control for misfolded or incompletely synthesized proteins"/>
    <property type="evidence" value="ECO:0007669"/>
    <property type="project" value="TreeGrafter"/>
</dbReference>
<dbReference type="Proteomes" id="UP000298603">
    <property type="component" value="Chromosome"/>
</dbReference>
<dbReference type="CDD" id="cd07017">
    <property type="entry name" value="S14_ClpP_2"/>
    <property type="match status" value="1"/>
</dbReference>
<evidence type="ECO:0000256" key="4">
    <source>
        <dbReference type="ARBA" id="ARBA00022801"/>
    </source>
</evidence>
<feature type="active site" evidence="8">
    <location>
        <position position="109"/>
    </location>
</feature>
<comment type="function">
    <text evidence="7">Cleaves peptides in various proteins in a process that requires ATP hydrolysis. Has a chymotrypsin-like activity. Plays a major role in the degradation of misfolded proteins.</text>
</comment>
<dbReference type="PROSITE" id="PS00381">
    <property type="entry name" value="CLP_PROTEASE_SER"/>
    <property type="match status" value="1"/>
</dbReference>
<dbReference type="Pfam" id="PF00574">
    <property type="entry name" value="CLP_protease"/>
    <property type="match status" value="1"/>
</dbReference>
<dbReference type="EMBL" id="CP032996">
    <property type="protein sequence ID" value="QCI27295.1"/>
    <property type="molecule type" value="Genomic_DNA"/>
</dbReference>
<protein>
    <recommendedName>
        <fullName evidence="7 9">ATP-dependent Clp protease proteolytic subunit</fullName>
        <ecNumber evidence="7">3.4.21.92</ecNumber>
    </recommendedName>
    <alternativeName>
        <fullName evidence="7">Endopeptidase Clp</fullName>
    </alternativeName>
</protein>
<reference evidence="10 11" key="1">
    <citation type="submission" date="2018-10" db="EMBL/GenBank/DDBJ databases">
        <title>Comparative functional genomics of the obligate endosymbiont Buchnera aphidicola.</title>
        <authorList>
            <person name="Chong R.A."/>
        </authorList>
    </citation>
    <scope>NUCLEOTIDE SEQUENCE [LARGE SCALE GENOMIC DNA]</scope>
    <source>
        <strain evidence="10 11">Tma</strain>
    </source>
</reference>
<dbReference type="NCBIfam" id="TIGR00493">
    <property type="entry name" value="clpP"/>
    <property type="match status" value="1"/>
</dbReference>
<feature type="active site" description="Nucleophile" evidence="7">
    <location>
        <position position="109"/>
    </location>
</feature>
<accession>A0A4D6YPQ1</accession>
<dbReference type="OrthoDB" id="9802800at2"/>
<dbReference type="FunFam" id="3.90.226.10:FF:000001">
    <property type="entry name" value="ATP-dependent Clp protease proteolytic subunit"/>
    <property type="match status" value="1"/>
</dbReference>
<keyword evidence="3 7" id="KW-0645">Protease</keyword>
<keyword evidence="4 7" id="KW-0378">Hydrolase</keyword>
<comment type="subunit">
    <text evidence="7">Fourteen ClpP subunits assemble into 2 heptameric rings which stack back to back to give a disk-like structure with a central cavity, resembling the structure of eukaryotic proteasomes.</text>
</comment>
<evidence type="ECO:0000313" key="11">
    <source>
        <dbReference type="Proteomes" id="UP000298603"/>
    </source>
</evidence>
<feature type="active site" evidence="7">
    <location>
        <position position="134"/>
    </location>
</feature>
<organism evidence="10 11">
    <name type="scientific">Buchnera aphidicola</name>
    <name type="common">Therioaphis trifolii</name>
    <dbReference type="NCBI Taxonomy" id="1241884"/>
    <lineage>
        <taxon>Bacteria</taxon>
        <taxon>Pseudomonadati</taxon>
        <taxon>Pseudomonadota</taxon>
        <taxon>Gammaproteobacteria</taxon>
        <taxon>Enterobacterales</taxon>
        <taxon>Erwiniaceae</taxon>
        <taxon>Buchnera</taxon>
    </lineage>
</organism>
<gene>
    <name evidence="7 10" type="primary">clpP</name>
    <name evidence="10" type="ORF">D9V81_01585</name>
</gene>
<dbReference type="NCBIfam" id="NF001368">
    <property type="entry name" value="PRK00277.1"/>
    <property type="match status" value="1"/>
</dbReference>
<evidence type="ECO:0000256" key="2">
    <source>
        <dbReference type="ARBA" id="ARBA00022490"/>
    </source>
</evidence>
<dbReference type="GO" id="GO:0051117">
    <property type="term" value="F:ATPase binding"/>
    <property type="evidence" value="ECO:0007669"/>
    <property type="project" value="TreeGrafter"/>
</dbReference>
<evidence type="ECO:0000256" key="5">
    <source>
        <dbReference type="ARBA" id="ARBA00022825"/>
    </source>
</evidence>
<dbReference type="AlphaFoldDB" id="A0A4D6YPQ1"/>
<dbReference type="EC" id="3.4.21.92" evidence="7"/>
<keyword evidence="11" id="KW-1185">Reference proteome</keyword>
<keyword evidence="2 7" id="KW-0963">Cytoplasm</keyword>
<dbReference type="PRINTS" id="PR00127">
    <property type="entry name" value="CLPPROTEASEP"/>
</dbReference>
<name>A0A4D6YPQ1_9GAMM</name>
<evidence type="ECO:0000256" key="6">
    <source>
        <dbReference type="ARBA" id="ARBA00034021"/>
    </source>
</evidence>
<dbReference type="InterPro" id="IPR029045">
    <property type="entry name" value="ClpP/crotonase-like_dom_sf"/>
</dbReference>
<dbReference type="InterPro" id="IPR018215">
    <property type="entry name" value="ClpP_Ser_AS"/>
</dbReference>
<dbReference type="RefSeq" id="WP_158349561.1">
    <property type="nucleotide sequence ID" value="NZ_CP032996.1"/>
</dbReference>
<evidence type="ECO:0000313" key="10">
    <source>
        <dbReference type="EMBL" id="QCI27295.1"/>
    </source>
</evidence>
<dbReference type="GO" id="GO:0009368">
    <property type="term" value="C:endopeptidase Clp complex"/>
    <property type="evidence" value="ECO:0007669"/>
    <property type="project" value="TreeGrafter"/>
</dbReference>
<evidence type="ECO:0000256" key="1">
    <source>
        <dbReference type="ARBA" id="ARBA00007039"/>
    </source>
</evidence>
<dbReference type="PANTHER" id="PTHR10381:SF70">
    <property type="entry name" value="ATP-DEPENDENT CLP PROTEASE PROTEOLYTIC SUBUNIT"/>
    <property type="match status" value="1"/>
</dbReference>
<sequence>MLKYIKKNILQSQLIPMVIEKTKNGERSYDIYSRLLKERIIFISGTIEDNMCNTIIAQMLFLESKNPKKDIFLYINSPGGVVTSGMSIYDTMQFIKPDINTICIGQACSMAAILLCSGTPGKRFCLKNSRIMIHQPIGGCKGQASDIMIHTQEIIKTKNVINKILAFHTGQNISKIEQDTERDHFFNAKESIKYGLVDSILKSRKNKNI</sequence>
<dbReference type="InterPro" id="IPR001907">
    <property type="entry name" value="ClpP"/>
</dbReference>
<evidence type="ECO:0000256" key="3">
    <source>
        <dbReference type="ARBA" id="ARBA00022670"/>
    </source>
</evidence>
<dbReference type="Gene3D" id="3.90.226.10">
    <property type="entry name" value="2-enoyl-CoA Hydratase, Chain A, domain 1"/>
    <property type="match status" value="1"/>
</dbReference>
<keyword evidence="5 7" id="KW-0720">Serine protease</keyword>
<proteinExistence type="inferred from homology"/>
<comment type="subcellular location">
    <subcellularLocation>
        <location evidence="7">Cytoplasm</location>
    </subcellularLocation>
</comment>
<comment type="catalytic activity">
    <reaction evidence="6 7 8">
        <text>Hydrolysis of proteins to small peptides in the presence of ATP and magnesium. alpha-casein is the usual test substrate. In the absence of ATP, only oligopeptides shorter than five residues are hydrolyzed (such as succinyl-Leu-Tyr-|-NHMec, and Leu-Tyr-Leu-|-Tyr-Trp, in which cleavage of the -Tyr-|-Leu- and -Tyr-|-Trp bonds also occurs).</text>
        <dbReference type="EC" id="3.4.21.92"/>
    </reaction>
</comment>
<dbReference type="HAMAP" id="MF_00444">
    <property type="entry name" value="ClpP"/>
    <property type="match status" value="1"/>
</dbReference>
<evidence type="ECO:0000256" key="8">
    <source>
        <dbReference type="PROSITE-ProRule" id="PRU10085"/>
    </source>
</evidence>
<evidence type="ECO:0000256" key="7">
    <source>
        <dbReference type="HAMAP-Rule" id="MF_00444"/>
    </source>
</evidence>
<dbReference type="NCBIfam" id="NF009205">
    <property type="entry name" value="PRK12553.1"/>
    <property type="match status" value="1"/>
</dbReference>
<dbReference type="PANTHER" id="PTHR10381">
    <property type="entry name" value="ATP-DEPENDENT CLP PROTEASE PROTEOLYTIC SUBUNIT"/>
    <property type="match status" value="1"/>
</dbReference>
<dbReference type="GO" id="GO:0005737">
    <property type="term" value="C:cytoplasm"/>
    <property type="evidence" value="ECO:0007669"/>
    <property type="project" value="UniProtKB-SubCell"/>
</dbReference>